<evidence type="ECO:0000313" key="2">
    <source>
        <dbReference type="Proteomes" id="UP000325289"/>
    </source>
</evidence>
<evidence type="ECO:0000313" key="1">
    <source>
        <dbReference type="EMBL" id="SFE47725.1"/>
    </source>
</evidence>
<accession>A0A1I2AUQ3</accession>
<evidence type="ECO:0008006" key="3">
    <source>
        <dbReference type="Google" id="ProtNLM"/>
    </source>
</evidence>
<name>A0A1I2AUQ3_9RHOB</name>
<dbReference type="Proteomes" id="UP000325289">
    <property type="component" value="Unassembled WGS sequence"/>
</dbReference>
<organism evidence="1 2">
    <name type="scientific">Roseivivax sediminis</name>
    <dbReference type="NCBI Taxonomy" id="936889"/>
    <lineage>
        <taxon>Bacteria</taxon>
        <taxon>Pseudomonadati</taxon>
        <taxon>Pseudomonadota</taxon>
        <taxon>Alphaproteobacteria</taxon>
        <taxon>Rhodobacterales</taxon>
        <taxon>Roseobacteraceae</taxon>
        <taxon>Roseivivax</taxon>
    </lineage>
</organism>
<gene>
    <name evidence="1" type="ORF">SAMN04515678_11073</name>
</gene>
<reference evidence="1 2" key="1">
    <citation type="submission" date="2016-10" db="EMBL/GenBank/DDBJ databases">
        <authorList>
            <person name="Varghese N."/>
            <person name="Submissions S."/>
        </authorList>
    </citation>
    <scope>NUCLEOTIDE SEQUENCE [LARGE SCALE GENOMIC DNA]</scope>
    <source>
        <strain evidence="2">YIM D21,KCTC 23444,ACCC 10710</strain>
    </source>
</reference>
<dbReference type="EMBL" id="FOMS01000010">
    <property type="protein sequence ID" value="SFE47725.1"/>
    <property type="molecule type" value="Genomic_DNA"/>
</dbReference>
<dbReference type="OrthoDB" id="7860307at2"/>
<dbReference type="AlphaFoldDB" id="A0A1I2AUQ3"/>
<dbReference type="SUPFAM" id="SSF55961">
    <property type="entry name" value="Bet v1-like"/>
    <property type="match status" value="1"/>
</dbReference>
<dbReference type="RefSeq" id="WP_149756868.1">
    <property type="nucleotide sequence ID" value="NZ_FOMS01000010.1"/>
</dbReference>
<keyword evidence="2" id="KW-1185">Reference proteome</keyword>
<dbReference type="Gene3D" id="3.30.530.20">
    <property type="match status" value="1"/>
</dbReference>
<dbReference type="CDD" id="cd07812">
    <property type="entry name" value="SRPBCC"/>
    <property type="match status" value="1"/>
</dbReference>
<proteinExistence type="predicted"/>
<sequence length="155" mass="17508">MQFSVREDIEGPLDRVFAEMSDIEAIERAAMRRGVEVSRIDTGETTGPGMTWQIAFRYRGRQREARIEMTEYAPPHRMACHSVSGGLEIDTAVDFVALSRTRTRIAMDVDLKPRTLSARLLVQSLKLARGSIEKRLKARSADFARDLEARVKRAG</sequence>
<dbReference type="InterPro" id="IPR023393">
    <property type="entry name" value="START-like_dom_sf"/>
</dbReference>
<protein>
    <recommendedName>
        <fullName evidence="3">Polyketide cyclase / dehydrase and lipid transport</fullName>
    </recommendedName>
</protein>